<reference evidence="7 8" key="1">
    <citation type="submission" date="2020-12" db="EMBL/GenBank/DDBJ databases">
        <title>Genome public.</title>
        <authorList>
            <person name="Sun Q."/>
        </authorList>
    </citation>
    <scope>NUCLEOTIDE SEQUENCE [LARGE SCALE GENOMIC DNA]</scope>
    <source>
        <strain evidence="7 8">CCM 8864</strain>
    </source>
</reference>
<dbReference type="Proteomes" id="UP000625574">
    <property type="component" value="Unassembled WGS sequence"/>
</dbReference>
<feature type="region of interest" description="Disordered" evidence="4">
    <location>
        <begin position="1055"/>
        <end position="1081"/>
    </location>
</feature>
<dbReference type="InterPro" id="IPR026856">
    <property type="entry name" value="Sialidase_fam"/>
</dbReference>
<evidence type="ECO:0000256" key="2">
    <source>
        <dbReference type="ARBA" id="ARBA00009348"/>
    </source>
</evidence>
<evidence type="ECO:0000313" key="7">
    <source>
        <dbReference type="EMBL" id="MBI9000495.1"/>
    </source>
</evidence>
<feature type="region of interest" description="Disordered" evidence="4">
    <location>
        <begin position="1108"/>
        <end position="1131"/>
    </location>
</feature>
<proteinExistence type="inferred from homology"/>
<keyword evidence="5" id="KW-1133">Transmembrane helix</keyword>
<feature type="domain" description="Sialidase" evidence="6">
    <location>
        <begin position="86"/>
        <end position="390"/>
    </location>
</feature>
<evidence type="ECO:0000313" key="8">
    <source>
        <dbReference type="Proteomes" id="UP000625574"/>
    </source>
</evidence>
<feature type="region of interest" description="Disordered" evidence="4">
    <location>
        <begin position="934"/>
        <end position="968"/>
    </location>
</feature>
<keyword evidence="8" id="KW-1185">Reference proteome</keyword>
<dbReference type="RefSeq" id="WP_198735944.1">
    <property type="nucleotide sequence ID" value="NZ_JAEIOT010000007.1"/>
</dbReference>
<keyword evidence="5" id="KW-0812">Transmembrane</keyword>
<dbReference type="EMBL" id="JAEIOT010000007">
    <property type="protein sequence ID" value="MBI9000495.1"/>
    <property type="molecule type" value="Genomic_DNA"/>
</dbReference>
<evidence type="ECO:0000256" key="5">
    <source>
        <dbReference type="SAM" id="Phobius"/>
    </source>
</evidence>
<feature type="region of interest" description="Disordered" evidence="4">
    <location>
        <begin position="1162"/>
        <end position="1186"/>
    </location>
</feature>
<feature type="transmembrane region" description="Helical" evidence="5">
    <location>
        <begin position="1310"/>
        <end position="1331"/>
    </location>
</feature>
<comment type="similarity">
    <text evidence="2">Belongs to the glycosyl hydrolase 33 family.</text>
</comment>
<evidence type="ECO:0000259" key="6">
    <source>
        <dbReference type="Pfam" id="PF13088"/>
    </source>
</evidence>
<dbReference type="InterPro" id="IPR036278">
    <property type="entry name" value="Sialidase_sf"/>
</dbReference>
<comment type="caution">
    <text evidence="7">The sequence shown here is derived from an EMBL/GenBank/DDBJ whole genome shotgun (WGS) entry which is preliminary data.</text>
</comment>
<accession>A0ABS0VUR0</accession>
<sequence length="1352" mass="143106">MKILNRRKTVLGVFSILAVMGGMLSPPGLPEAFAAENTVGPAGFDANDDLNGEPFFTDEVLAVGGEDGYDCYRIPSLGVAKDGTVLASWDGRPESCADAPQANTIVQRRSSDNGLSWTEPQAVAAGQVNAPKYGFSDPSVLVDYHTGDVFNFHVKSFDAGIRNSRLGTDPNDRNVLHAAYAKSSDNGVKWDDDNVITHSVTGDNPWRGRFATSGNGIQLQYGAHAGRLVQPAMVVTTSGEFKAIAWLSDDHGQTWYAGHPFGIGMDENKIIELSDGTLMDNSRSSAGGERARKISFSHDGGVTWTEPYLDHSLPDPHNNASLIRLFPNAPEGSPKAKALLFSNTASTSSRSNGTIRLSCDDGKTWPVSRSFRAGNIQYTSMATLPDGNIGLLFEEHNDGPHNNIHFSRFNLEWLGASCLDIQTESSQVRPGETVTVTGTVTNTLGDDIVDRPLEIVLPDGWTGKAPNVTVVAGGTQEVSFEVTAPADAPNGTVEGTFRIDDAGVVKQDTFSIEVIDGHVLSAGDVSITASVKNPGEDFVEGSKIHYTFRVDNPHSTPVGILPSGELELFDPVTSPRKNCRWNRYNGETVAECGFPVHTVTEEDIQRGYYEPTVSWRIGRPWHQGEPYKIITMTLPRVSFGDEGQITENHADLTIEPIAPVQATGDPVDFTAVVTVDMREQGAQIPGDARVALYVDAVKVGEVDVTAEGTATIPFTVPNVPSGSDSVTHRLRARLIATAAPGVQLLSRDAQGSATVHPEDRPVVERTVTLGEQSDLVSDGQPRSIPLSARISGPDGAVAGIPVVFSVDGQIIAEAITNVDGLAVVRYTVDSIATGDAERTVNVTAAIEESSDSTTDYPAASATGSFNVLPVPSPEPPETVTNTVTTTVTSTTITTEPATTVTETPDPVTETSTSTITETPDPVTTTVVADPVTETSTSTITETPDPVTTTVVPDPVTETSTTTDTEISTTTEIRDPVTETSTSTITETPDPVTTTVVADPVTETSTSTITETPDPVTTTVVADPVTETSTSTVTEMPDPVTTTVVADPVTETSTSITTDTSTMTKTSTVTETPDPVTSTETTTQIPAPVTVTATATETEMVTITETSGPITVTETPDPVTETVTETPSPVTETADPITETVVTTVTETPDPVTETTMVTVTETPDPVTETTTETPASVTETETTTEFPDPVTEVVTETQDPVTETVTSTPDPVTEVVTETQDPVTETVTSTPDPVTEVVTETQDPVTETVTSTLDPVTMTINPDPSTATVTATITAVPLTETVVETSAPETVTVTATPTENPDTGNNENPIVAGVIGVGTAVALITGIVALLRYLPWFYHLGNFNWLFNLIGR</sequence>
<dbReference type="CDD" id="cd15482">
    <property type="entry name" value="Sialidase_non-viral"/>
    <property type="match status" value="1"/>
</dbReference>
<name>A0ABS0VUR0_9CORY</name>
<dbReference type="InterPro" id="IPR011040">
    <property type="entry name" value="Sialidase"/>
</dbReference>
<dbReference type="Gene3D" id="2.120.10.10">
    <property type="match status" value="1"/>
</dbReference>
<feature type="region of interest" description="Disordered" evidence="4">
    <location>
        <begin position="898"/>
        <end position="922"/>
    </location>
</feature>
<evidence type="ECO:0000256" key="3">
    <source>
        <dbReference type="ARBA" id="ARBA00012733"/>
    </source>
</evidence>
<dbReference type="PANTHER" id="PTHR10628">
    <property type="entry name" value="SIALIDASE"/>
    <property type="match status" value="1"/>
</dbReference>
<dbReference type="Pfam" id="PF13088">
    <property type="entry name" value="BNR_2"/>
    <property type="match status" value="1"/>
</dbReference>
<gene>
    <name evidence="7" type="ORF">JDV76_05875</name>
</gene>
<comment type="catalytic activity">
    <reaction evidence="1">
        <text>Hydrolysis of alpha-(2-&gt;3)-, alpha-(2-&gt;6)-, alpha-(2-&gt;8)- glycosidic linkages of terminal sialic acid residues in oligosaccharides, glycoproteins, glycolipids, colominic acid and synthetic substrates.</text>
        <dbReference type="EC" id="3.2.1.18"/>
    </reaction>
</comment>
<dbReference type="SUPFAM" id="SSF50939">
    <property type="entry name" value="Sialidases"/>
    <property type="match status" value="1"/>
</dbReference>
<keyword evidence="5" id="KW-0472">Membrane</keyword>
<dbReference type="EC" id="3.2.1.18" evidence="3"/>
<protein>
    <recommendedName>
        <fullName evidence="3">exo-alpha-sialidase</fullName>
        <ecNumber evidence="3">3.2.1.18</ecNumber>
    </recommendedName>
</protein>
<dbReference type="PANTHER" id="PTHR10628:SF30">
    <property type="entry name" value="EXO-ALPHA-SIALIDASE"/>
    <property type="match status" value="1"/>
</dbReference>
<evidence type="ECO:0000256" key="1">
    <source>
        <dbReference type="ARBA" id="ARBA00000427"/>
    </source>
</evidence>
<evidence type="ECO:0000256" key="4">
    <source>
        <dbReference type="SAM" id="MobiDB-lite"/>
    </source>
</evidence>
<organism evidence="7 8">
    <name type="scientific">Corynebacterium marambiense</name>
    <dbReference type="NCBI Taxonomy" id="2765364"/>
    <lineage>
        <taxon>Bacteria</taxon>
        <taxon>Bacillati</taxon>
        <taxon>Actinomycetota</taxon>
        <taxon>Actinomycetes</taxon>
        <taxon>Mycobacteriales</taxon>
        <taxon>Corynebacteriaceae</taxon>
        <taxon>Corynebacterium</taxon>
    </lineage>
</organism>